<gene>
    <name evidence="5" type="ORF">HNQ39_005564</name>
</gene>
<dbReference type="Pfam" id="PF00106">
    <property type="entry name" value="adh_short"/>
    <property type="match status" value="1"/>
</dbReference>
<dbReference type="EMBL" id="JACHGW010000008">
    <property type="protein sequence ID" value="MBB6053722.1"/>
    <property type="molecule type" value="Genomic_DNA"/>
</dbReference>
<protein>
    <submittedName>
        <fullName evidence="5">NAD(P)-dependent dehydrogenase (Short-subunit alcohol dehydrogenase family)</fullName>
    </submittedName>
</protein>
<dbReference type="CDD" id="cd05324">
    <property type="entry name" value="carb_red_PTCR-like_SDR_c"/>
    <property type="match status" value="1"/>
</dbReference>
<evidence type="ECO:0000313" key="6">
    <source>
        <dbReference type="Proteomes" id="UP000520814"/>
    </source>
</evidence>
<dbReference type="GO" id="GO:0016616">
    <property type="term" value="F:oxidoreductase activity, acting on the CH-OH group of donors, NAD or NADP as acceptor"/>
    <property type="evidence" value="ECO:0007669"/>
    <property type="project" value="InterPro"/>
</dbReference>
<dbReference type="SUPFAM" id="SSF51735">
    <property type="entry name" value="NAD(P)-binding Rossmann-fold domains"/>
    <property type="match status" value="1"/>
</dbReference>
<evidence type="ECO:0000256" key="4">
    <source>
        <dbReference type="RuleBase" id="RU000363"/>
    </source>
</evidence>
<evidence type="ECO:0000256" key="2">
    <source>
        <dbReference type="ARBA" id="ARBA00022857"/>
    </source>
</evidence>
<dbReference type="PRINTS" id="PR00080">
    <property type="entry name" value="SDRFAMILY"/>
</dbReference>
<dbReference type="PRINTS" id="PR00081">
    <property type="entry name" value="GDHRDH"/>
</dbReference>
<dbReference type="Gene3D" id="3.40.50.720">
    <property type="entry name" value="NAD(P)-binding Rossmann-like Domain"/>
    <property type="match status" value="1"/>
</dbReference>
<sequence length="240" mass="24989">MGNTTVALVTGANKGIGLETARQLAAQGITVYLGSRDLARGEAAAKTITGAVHTLQLDVTDTASIAAAVATIEAAEGKLDILVNNAGLGTFNKPTTTEDLAHWRWTFETNLFGLVETTQAFLPLLQKSDAGRIVHLTSILGSLTMATTPGSPIYGASGFAAAYGASKAAVNMYTVHLARELEPTGIKVNAAHPGWVKTELGGEGAMLEVSEGAETSVWLATLPADGPTGGYFHKQDRLPW</sequence>
<reference evidence="5 6" key="1">
    <citation type="submission" date="2020-08" db="EMBL/GenBank/DDBJ databases">
        <title>Genomic Encyclopedia of Type Strains, Phase IV (KMG-IV): sequencing the most valuable type-strain genomes for metagenomic binning, comparative biology and taxonomic classification.</title>
        <authorList>
            <person name="Goeker M."/>
        </authorList>
    </citation>
    <scope>NUCLEOTIDE SEQUENCE [LARGE SCALE GENOMIC DNA]</scope>
    <source>
        <strain evidence="5 6">DSM 23562</strain>
    </source>
</reference>
<dbReference type="RefSeq" id="WP_184203814.1">
    <property type="nucleotide sequence ID" value="NZ_JACHGW010000008.1"/>
</dbReference>
<dbReference type="InterPro" id="IPR036291">
    <property type="entry name" value="NAD(P)-bd_dom_sf"/>
</dbReference>
<accession>A0A7W9SVQ5</accession>
<dbReference type="PANTHER" id="PTHR43490">
    <property type="entry name" value="(+)-NEOMENTHOL DEHYDROGENASE"/>
    <property type="match status" value="1"/>
</dbReference>
<dbReference type="GO" id="GO:0016020">
    <property type="term" value="C:membrane"/>
    <property type="evidence" value="ECO:0007669"/>
    <property type="project" value="TreeGrafter"/>
</dbReference>
<evidence type="ECO:0000256" key="1">
    <source>
        <dbReference type="ARBA" id="ARBA00006484"/>
    </source>
</evidence>
<comment type="caution">
    <text evidence="5">The sequence shown here is derived from an EMBL/GenBank/DDBJ whole genome shotgun (WGS) entry which is preliminary data.</text>
</comment>
<comment type="similarity">
    <text evidence="1 4">Belongs to the short-chain dehydrogenases/reductases (SDR) family.</text>
</comment>
<keyword evidence="6" id="KW-1185">Reference proteome</keyword>
<dbReference type="PANTHER" id="PTHR43490:SF99">
    <property type="entry name" value="SHORT-CHAIN DEHYDROGENASE_REDUCTASE"/>
    <property type="match status" value="1"/>
</dbReference>
<proteinExistence type="inferred from homology"/>
<evidence type="ECO:0000256" key="3">
    <source>
        <dbReference type="ARBA" id="ARBA00023002"/>
    </source>
</evidence>
<evidence type="ECO:0000313" key="5">
    <source>
        <dbReference type="EMBL" id="MBB6053722.1"/>
    </source>
</evidence>
<name>A0A7W9SVQ5_ARMRO</name>
<dbReference type="InterPro" id="IPR002347">
    <property type="entry name" value="SDR_fam"/>
</dbReference>
<keyword evidence="3" id="KW-0560">Oxidoreductase</keyword>
<dbReference type="InterPro" id="IPR045313">
    <property type="entry name" value="CBR1-like"/>
</dbReference>
<organism evidence="5 6">
    <name type="scientific">Armatimonas rosea</name>
    <dbReference type="NCBI Taxonomy" id="685828"/>
    <lineage>
        <taxon>Bacteria</taxon>
        <taxon>Bacillati</taxon>
        <taxon>Armatimonadota</taxon>
        <taxon>Armatimonadia</taxon>
        <taxon>Armatimonadales</taxon>
        <taxon>Armatimonadaceae</taxon>
        <taxon>Armatimonas</taxon>
    </lineage>
</organism>
<keyword evidence="2" id="KW-0521">NADP</keyword>
<dbReference type="AlphaFoldDB" id="A0A7W9SVQ5"/>
<dbReference type="Proteomes" id="UP000520814">
    <property type="component" value="Unassembled WGS sequence"/>
</dbReference>